<dbReference type="InterPro" id="IPR001245">
    <property type="entry name" value="Ser-Thr/Tyr_kinase_cat_dom"/>
</dbReference>
<comment type="caution">
    <text evidence="2">The sequence shown here is derived from an EMBL/GenBank/DDBJ whole genome shotgun (WGS) entry which is preliminary data.</text>
</comment>
<reference evidence="2 3" key="1">
    <citation type="submission" date="2018-06" db="EMBL/GenBank/DDBJ databases">
        <title>Comparative genomics reveals the genomic features of Rhizophagus irregularis, R. cerebriforme, R. diaphanum and Gigaspora rosea, and their symbiotic lifestyle signature.</title>
        <authorList>
            <person name="Morin E."/>
            <person name="San Clemente H."/>
            <person name="Chen E.C.H."/>
            <person name="De La Providencia I."/>
            <person name="Hainaut M."/>
            <person name="Kuo A."/>
            <person name="Kohler A."/>
            <person name="Murat C."/>
            <person name="Tang N."/>
            <person name="Roy S."/>
            <person name="Loubradou J."/>
            <person name="Henrissat B."/>
            <person name="Grigoriev I.V."/>
            <person name="Corradi N."/>
            <person name="Roux C."/>
            <person name="Martin F.M."/>
        </authorList>
    </citation>
    <scope>NUCLEOTIDE SEQUENCE [LARGE SCALE GENOMIC DNA]</scope>
    <source>
        <strain evidence="2 3">DAOM 194757</strain>
    </source>
</reference>
<dbReference type="EMBL" id="QKWP01000385">
    <property type="protein sequence ID" value="RIB21014.1"/>
    <property type="molecule type" value="Genomic_DNA"/>
</dbReference>
<evidence type="ECO:0000259" key="1">
    <source>
        <dbReference type="Pfam" id="PF07714"/>
    </source>
</evidence>
<dbReference type="OrthoDB" id="2387484at2759"/>
<accession>A0A397VEY4</accession>
<gene>
    <name evidence="2" type="ORF">C2G38_2079392</name>
</gene>
<organism evidence="2 3">
    <name type="scientific">Gigaspora rosea</name>
    <dbReference type="NCBI Taxonomy" id="44941"/>
    <lineage>
        <taxon>Eukaryota</taxon>
        <taxon>Fungi</taxon>
        <taxon>Fungi incertae sedis</taxon>
        <taxon>Mucoromycota</taxon>
        <taxon>Glomeromycotina</taxon>
        <taxon>Glomeromycetes</taxon>
        <taxon>Diversisporales</taxon>
        <taxon>Gigasporaceae</taxon>
        <taxon>Gigaspora</taxon>
    </lineage>
</organism>
<proteinExistence type="predicted"/>
<dbReference type="SUPFAM" id="SSF56112">
    <property type="entry name" value="Protein kinase-like (PK-like)"/>
    <property type="match status" value="1"/>
</dbReference>
<dbReference type="AlphaFoldDB" id="A0A397VEY4"/>
<dbReference type="Proteomes" id="UP000266673">
    <property type="component" value="Unassembled WGS sequence"/>
</dbReference>
<name>A0A397VEY4_9GLOM</name>
<protein>
    <recommendedName>
        <fullName evidence="1">Serine-threonine/tyrosine-protein kinase catalytic domain-containing protein</fullName>
    </recommendedName>
</protein>
<dbReference type="Pfam" id="PF07714">
    <property type="entry name" value="PK_Tyr_Ser-Thr"/>
    <property type="match status" value="1"/>
</dbReference>
<dbReference type="InterPro" id="IPR011009">
    <property type="entry name" value="Kinase-like_dom_sf"/>
</dbReference>
<feature type="domain" description="Serine-threonine/tyrosine-protein kinase catalytic" evidence="1">
    <location>
        <begin position="1"/>
        <end position="66"/>
    </location>
</feature>
<dbReference type="Gene3D" id="1.10.510.10">
    <property type="entry name" value="Transferase(Phosphotransferase) domain 1"/>
    <property type="match status" value="1"/>
</dbReference>
<keyword evidence="3" id="KW-1185">Reference proteome</keyword>
<sequence>MWEILHGKRVYQDKEYDRELQEQIVVNDKRPEVVENVPECYLSLMKKCWVREQNKRPTAEEIEEILIKWQNDEKVLLEFSVSEKTLKNVNEQTYFEAPSESSYVSMMLNLPNNV</sequence>
<evidence type="ECO:0000313" key="2">
    <source>
        <dbReference type="EMBL" id="RIB21014.1"/>
    </source>
</evidence>
<dbReference type="GO" id="GO:0004672">
    <property type="term" value="F:protein kinase activity"/>
    <property type="evidence" value="ECO:0007669"/>
    <property type="project" value="InterPro"/>
</dbReference>
<evidence type="ECO:0000313" key="3">
    <source>
        <dbReference type="Proteomes" id="UP000266673"/>
    </source>
</evidence>